<evidence type="ECO:0000256" key="1">
    <source>
        <dbReference type="SAM" id="Phobius"/>
    </source>
</evidence>
<accession>A0AAV7CWI5</accession>
<keyword evidence="3" id="KW-1185">Reference proteome</keyword>
<gene>
    <name evidence="2" type="ORF">GDO81_006426</name>
</gene>
<keyword evidence="1" id="KW-0472">Membrane</keyword>
<evidence type="ECO:0000313" key="3">
    <source>
        <dbReference type="Proteomes" id="UP000824782"/>
    </source>
</evidence>
<protein>
    <submittedName>
        <fullName evidence="2">Uncharacterized protein</fullName>
    </submittedName>
</protein>
<comment type="caution">
    <text evidence="2">The sequence shown here is derived from an EMBL/GenBank/DDBJ whole genome shotgun (WGS) entry which is preliminary data.</text>
</comment>
<dbReference type="AlphaFoldDB" id="A0AAV7CWI5"/>
<sequence>MCFVPPTFQFFSITTILFNIHALKFHSFYFTEQDNQRLKAIVLVIYVNIPWIMRYFCTQCTCLLGFCFVLFFLCHNGYIMMIIK</sequence>
<dbReference type="EMBL" id="WNYA01000002">
    <property type="protein sequence ID" value="KAG8589520.1"/>
    <property type="molecule type" value="Genomic_DNA"/>
</dbReference>
<feature type="transmembrane region" description="Helical" evidence="1">
    <location>
        <begin position="63"/>
        <end position="83"/>
    </location>
</feature>
<name>A0AAV7CWI5_ENGPU</name>
<evidence type="ECO:0000313" key="2">
    <source>
        <dbReference type="EMBL" id="KAG8589520.1"/>
    </source>
</evidence>
<keyword evidence="1" id="KW-0812">Transmembrane</keyword>
<proteinExistence type="predicted"/>
<feature type="transmembrane region" description="Helical" evidence="1">
    <location>
        <begin position="6"/>
        <end position="26"/>
    </location>
</feature>
<reference evidence="2" key="1">
    <citation type="thesis" date="2020" institute="ProQuest LLC" country="789 East Eisenhower Parkway, Ann Arbor, MI, USA">
        <title>Comparative Genomics and Chromosome Evolution.</title>
        <authorList>
            <person name="Mudd A.B."/>
        </authorList>
    </citation>
    <scope>NUCLEOTIDE SEQUENCE</scope>
    <source>
        <strain evidence="2">237g6f4</strain>
        <tissue evidence="2">Blood</tissue>
    </source>
</reference>
<keyword evidence="1" id="KW-1133">Transmembrane helix</keyword>
<organism evidence="2 3">
    <name type="scientific">Engystomops pustulosus</name>
    <name type="common">Tungara frog</name>
    <name type="synonym">Physalaemus pustulosus</name>
    <dbReference type="NCBI Taxonomy" id="76066"/>
    <lineage>
        <taxon>Eukaryota</taxon>
        <taxon>Metazoa</taxon>
        <taxon>Chordata</taxon>
        <taxon>Craniata</taxon>
        <taxon>Vertebrata</taxon>
        <taxon>Euteleostomi</taxon>
        <taxon>Amphibia</taxon>
        <taxon>Batrachia</taxon>
        <taxon>Anura</taxon>
        <taxon>Neobatrachia</taxon>
        <taxon>Hyloidea</taxon>
        <taxon>Leptodactylidae</taxon>
        <taxon>Leiuperinae</taxon>
        <taxon>Engystomops</taxon>
    </lineage>
</organism>
<dbReference type="Proteomes" id="UP000824782">
    <property type="component" value="Unassembled WGS sequence"/>
</dbReference>